<dbReference type="OrthoDB" id="9802383at2"/>
<dbReference type="PROSITE" id="PS50110">
    <property type="entry name" value="RESPONSE_REGULATORY"/>
    <property type="match status" value="1"/>
</dbReference>
<dbReference type="AlphaFoldDB" id="A0A0B3W334"/>
<dbReference type="SMART" id="SM00448">
    <property type="entry name" value="REC"/>
    <property type="match status" value="1"/>
</dbReference>
<dbReference type="InterPro" id="IPR007492">
    <property type="entry name" value="LytTR_DNA-bd_dom"/>
</dbReference>
<protein>
    <recommendedName>
        <fullName evidence="1">Stage 0 sporulation protein A homolog</fullName>
    </recommendedName>
</protein>
<dbReference type="Gene3D" id="2.40.50.1020">
    <property type="entry name" value="LytTr DNA-binding domain"/>
    <property type="match status" value="1"/>
</dbReference>
<accession>A0A0B3W334</accession>
<evidence type="ECO:0000259" key="4">
    <source>
        <dbReference type="PROSITE" id="PS50110"/>
    </source>
</evidence>
<evidence type="ECO:0000313" key="7">
    <source>
        <dbReference type="Proteomes" id="UP000031189"/>
    </source>
</evidence>
<sequence length="238" mass="27795">MIKIAICDDDLITLNHTKEIIENYKKKDLQVYSYKSGEGLLNSEDKFDIIFLDIDMDGINGIEAAKRIRVYDKKVKIIYVTNYTDYTSSAFSVHAFGYLVKPIKESDLHDQLDEALLYMKEDEECVVEFITEEGVVRIDIKKIYYFEYVARKISMKTSEKTYIIREKISVINDKMKEFGFEMPHKSFVVNLYNVKSVKGYDVYMMDESIVPLSQKKSSEFRSALNVYLGNHIEKQIRG</sequence>
<dbReference type="SMART" id="SM00850">
    <property type="entry name" value="LytTR"/>
    <property type="match status" value="1"/>
</dbReference>
<dbReference type="GO" id="GO:0003677">
    <property type="term" value="F:DNA binding"/>
    <property type="evidence" value="ECO:0007669"/>
    <property type="project" value="InterPro"/>
</dbReference>
<dbReference type="STRING" id="1577792.QX51_12375"/>
<dbReference type="Gene3D" id="3.40.50.2300">
    <property type="match status" value="1"/>
</dbReference>
<comment type="caution">
    <text evidence="6">The sequence shown here is derived from an EMBL/GenBank/DDBJ whole genome shotgun (WGS) entry which is preliminary data.</text>
</comment>
<feature type="domain" description="HTH LytTR-type" evidence="5">
    <location>
        <begin position="127"/>
        <end position="226"/>
    </location>
</feature>
<dbReference type="InterPro" id="IPR011006">
    <property type="entry name" value="CheY-like_superfamily"/>
</dbReference>
<dbReference type="Proteomes" id="UP000031189">
    <property type="component" value="Unassembled WGS sequence"/>
</dbReference>
<evidence type="ECO:0000313" key="6">
    <source>
        <dbReference type="EMBL" id="KHS56767.1"/>
    </source>
</evidence>
<dbReference type="PROSITE" id="PS50930">
    <property type="entry name" value="HTH_LYTTR"/>
    <property type="match status" value="1"/>
</dbReference>
<dbReference type="RefSeq" id="WP_039680218.1">
    <property type="nucleotide sequence ID" value="NZ_JAWGXO010000012.1"/>
</dbReference>
<dbReference type="PANTHER" id="PTHR37299">
    <property type="entry name" value="TRANSCRIPTIONAL REGULATOR-RELATED"/>
    <property type="match status" value="1"/>
</dbReference>
<comment type="function">
    <text evidence="2">May play the central regulatory role in sporulation. It may be an element of the effector pathway responsible for the activation of sporulation genes in response to nutritional stress. Spo0A may act in concert with spo0H (a sigma factor) to control the expression of some genes that are critical to the sporulation process.</text>
</comment>
<feature type="domain" description="Response regulatory" evidence="4">
    <location>
        <begin position="3"/>
        <end position="116"/>
    </location>
</feature>
<dbReference type="InterPro" id="IPR001789">
    <property type="entry name" value="Sig_transdc_resp-reg_receiver"/>
</dbReference>
<keyword evidence="3" id="KW-0597">Phosphoprotein</keyword>
<evidence type="ECO:0000256" key="1">
    <source>
        <dbReference type="ARBA" id="ARBA00018672"/>
    </source>
</evidence>
<reference evidence="6 7" key="1">
    <citation type="submission" date="2014-12" db="EMBL/GenBank/DDBJ databases">
        <title>Draft genome sequence of Terrisporobacter sp. 08-306576, isolated from the blood culture of a bacteremia patient.</title>
        <authorList>
            <person name="Lund L.C."/>
            <person name="Sydenham T.V."/>
            <person name="Hogh S.V."/>
            <person name="Skov M.N."/>
            <person name="Kemp M."/>
            <person name="Justesen U.S."/>
        </authorList>
    </citation>
    <scope>NUCLEOTIDE SEQUENCE [LARGE SCALE GENOMIC DNA]</scope>
    <source>
        <strain evidence="6 7">08-306576</strain>
    </source>
</reference>
<feature type="modified residue" description="4-aspartylphosphate" evidence="3">
    <location>
        <position position="53"/>
    </location>
</feature>
<dbReference type="InterPro" id="IPR046947">
    <property type="entry name" value="LytR-like"/>
</dbReference>
<dbReference type="PANTHER" id="PTHR37299:SF1">
    <property type="entry name" value="STAGE 0 SPORULATION PROTEIN A HOMOLOG"/>
    <property type="match status" value="1"/>
</dbReference>
<dbReference type="GO" id="GO:0000156">
    <property type="term" value="F:phosphorelay response regulator activity"/>
    <property type="evidence" value="ECO:0007669"/>
    <property type="project" value="InterPro"/>
</dbReference>
<gene>
    <name evidence="6" type="ORF">QX51_12375</name>
</gene>
<name>A0A0B3W334_9FIRM</name>
<dbReference type="EMBL" id="JWHR01000109">
    <property type="protein sequence ID" value="KHS56767.1"/>
    <property type="molecule type" value="Genomic_DNA"/>
</dbReference>
<keyword evidence="7" id="KW-1185">Reference proteome</keyword>
<evidence type="ECO:0000256" key="2">
    <source>
        <dbReference type="ARBA" id="ARBA00024867"/>
    </source>
</evidence>
<evidence type="ECO:0000259" key="5">
    <source>
        <dbReference type="PROSITE" id="PS50930"/>
    </source>
</evidence>
<dbReference type="Pfam" id="PF04397">
    <property type="entry name" value="LytTR"/>
    <property type="match status" value="1"/>
</dbReference>
<proteinExistence type="predicted"/>
<organism evidence="6 7">
    <name type="scientific">Terrisporobacter othiniensis</name>
    <dbReference type="NCBI Taxonomy" id="1577792"/>
    <lineage>
        <taxon>Bacteria</taxon>
        <taxon>Bacillati</taxon>
        <taxon>Bacillota</taxon>
        <taxon>Clostridia</taxon>
        <taxon>Peptostreptococcales</taxon>
        <taxon>Peptostreptococcaceae</taxon>
        <taxon>Terrisporobacter</taxon>
    </lineage>
</organism>
<dbReference type="SUPFAM" id="SSF52172">
    <property type="entry name" value="CheY-like"/>
    <property type="match status" value="1"/>
</dbReference>
<dbReference type="Pfam" id="PF00072">
    <property type="entry name" value="Response_reg"/>
    <property type="match status" value="1"/>
</dbReference>
<evidence type="ECO:0000256" key="3">
    <source>
        <dbReference type="PROSITE-ProRule" id="PRU00169"/>
    </source>
</evidence>